<evidence type="ECO:0000256" key="1">
    <source>
        <dbReference type="SAM" id="MobiDB-lite"/>
    </source>
</evidence>
<sequence length="327" mass="35968">MHLSTRSKLLAIALNCLYVPLLVRGLPYNVNELVVRADVVDLDPTVDDTTGADDDGTTAATGTQDAGSDTSTEYDWPWPVIPDSGAHNGISEGLDSAGRPYINYALNTIEGAIPAERRSPVFFTDVKPPPPDNFVEEHLGGNGWDYFDAFPEGWEIQSIGSLSIELQMVSILKDIPPAGMKTNRVSSAMARSNMEPEVFVSMDSEGGTRSVFNGVQTYDGKGDIENEATWKPTNKGVGQIFYQTELPVLMRNPNTKKITAYKKNDQGNYEFTTQWDASLPRSNPNYKPRNYLPEMPLDSASGGPRLVPFSTPDGQAPQRWDDGYNHK</sequence>
<dbReference type="Proteomes" id="UP000593566">
    <property type="component" value="Unassembled WGS sequence"/>
</dbReference>
<protein>
    <submittedName>
        <fullName evidence="3">Uncharacterized protein</fullName>
    </submittedName>
</protein>
<keyword evidence="2" id="KW-0732">Signal</keyword>
<evidence type="ECO:0000256" key="2">
    <source>
        <dbReference type="SAM" id="SignalP"/>
    </source>
</evidence>
<gene>
    <name evidence="3" type="ORF">HO133_009926</name>
</gene>
<feature type="compositionally biased region" description="Low complexity" evidence="1">
    <location>
        <begin position="57"/>
        <end position="70"/>
    </location>
</feature>
<evidence type="ECO:0000313" key="4">
    <source>
        <dbReference type="Proteomes" id="UP000593566"/>
    </source>
</evidence>
<feature type="region of interest" description="Disordered" evidence="1">
    <location>
        <begin position="276"/>
        <end position="327"/>
    </location>
</feature>
<reference evidence="3 4" key="1">
    <citation type="journal article" date="2020" name="Genomics">
        <title>Complete, high-quality genomes from long-read metagenomic sequencing of two wolf lichen thalli reveals enigmatic genome architecture.</title>
        <authorList>
            <person name="McKenzie S.K."/>
            <person name="Walston R.F."/>
            <person name="Allen J.L."/>
        </authorList>
    </citation>
    <scope>NUCLEOTIDE SEQUENCE [LARGE SCALE GENOMIC DNA]</scope>
    <source>
        <strain evidence="3">WasteWater1</strain>
    </source>
</reference>
<proteinExistence type="predicted"/>
<feature type="compositionally biased region" description="Polar residues" evidence="1">
    <location>
        <begin position="276"/>
        <end position="285"/>
    </location>
</feature>
<feature type="compositionally biased region" description="Acidic residues" evidence="1">
    <location>
        <begin position="44"/>
        <end position="56"/>
    </location>
</feature>
<keyword evidence="4" id="KW-1185">Reference proteome</keyword>
<organism evidence="3 4">
    <name type="scientific">Letharia lupina</name>
    <dbReference type="NCBI Taxonomy" id="560253"/>
    <lineage>
        <taxon>Eukaryota</taxon>
        <taxon>Fungi</taxon>
        <taxon>Dikarya</taxon>
        <taxon>Ascomycota</taxon>
        <taxon>Pezizomycotina</taxon>
        <taxon>Lecanoromycetes</taxon>
        <taxon>OSLEUM clade</taxon>
        <taxon>Lecanoromycetidae</taxon>
        <taxon>Lecanorales</taxon>
        <taxon>Lecanorineae</taxon>
        <taxon>Parmeliaceae</taxon>
        <taxon>Letharia</taxon>
    </lineage>
</organism>
<dbReference type="EMBL" id="JACCJB010000008">
    <property type="protein sequence ID" value="KAF6224733.1"/>
    <property type="molecule type" value="Genomic_DNA"/>
</dbReference>
<name>A0A8H6FEC0_9LECA</name>
<dbReference type="GeneID" id="59338319"/>
<evidence type="ECO:0000313" key="3">
    <source>
        <dbReference type="EMBL" id="KAF6224733.1"/>
    </source>
</evidence>
<dbReference type="AlphaFoldDB" id="A0A8H6FEC0"/>
<accession>A0A8H6FEC0</accession>
<comment type="caution">
    <text evidence="3">The sequence shown here is derived from an EMBL/GenBank/DDBJ whole genome shotgun (WGS) entry which is preliminary data.</text>
</comment>
<dbReference type="RefSeq" id="XP_037153600.1">
    <property type="nucleotide sequence ID" value="XM_037300783.1"/>
</dbReference>
<feature type="region of interest" description="Disordered" evidence="1">
    <location>
        <begin position="44"/>
        <end position="71"/>
    </location>
</feature>
<feature type="signal peptide" evidence="2">
    <location>
        <begin position="1"/>
        <end position="25"/>
    </location>
</feature>
<feature type="chain" id="PRO_5034536383" evidence="2">
    <location>
        <begin position="26"/>
        <end position="327"/>
    </location>
</feature>